<dbReference type="GO" id="GO:0008168">
    <property type="term" value="F:methyltransferase activity"/>
    <property type="evidence" value="ECO:0007669"/>
    <property type="project" value="UniProtKB-KW"/>
</dbReference>
<dbReference type="SUPFAM" id="SSF48150">
    <property type="entry name" value="DNA-glycosylase"/>
    <property type="match status" value="1"/>
</dbReference>
<dbReference type="SUPFAM" id="SSF46689">
    <property type="entry name" value="Homeodomain-like"/>
    <property type="match status" value="1"/>
</dbReference>
<evidence type="ECO:0000256" key="6">
    <source>
        <dbReference type="ARBA" id="ARBA00022723"/>
    </source>
</evidence>
<dbReference type="InterPro" id="IPR003265">
    <property type="entry name" value="HhH-GPD_domain"/>
</dbReference>
<dbReference type="GO" id="GO:0003700">
    <property type="term" value="F:DNA-binding transcription factor activity"/>
    <property type="evidence" value="ECO:0007669"/>
    <property type="project" value="InterPro"/>
</dbReference>
<evidence type="ECO:0000256" key="9">
    <source>
        <dbReference type="ARBA" id="ARBA00023015"/>
    </source>
</evidence>
<dbReference type="GO" id="GO:0005737">
    <property type="term" value="C:cytoplasm"/>
    <property type="evidence" value="ECO:0007669"/>
    <property type="project" value="TreeGrafter"/>
</dbReference>
<dbReference type="Pfam" id="PF02805">
    <property type="entry name" value="Ada_Zn_binding"/>
    <property type="match status" value="1"/>
</dbReference>
<keyword evidence="17" id="KW-1185">Reference proteome</keyword>
<dbReference type="PANTHER" id="PTHR43003:SF13">
    <property type="entry name" value="DNA-3-METHYLADENINE GLYCOSYLASE 2"/>
    <property type="match status" value="1"/>
</dbReference>
<dbReference type="PROSITE" id="PS00041">
    <property type="entry name" value="HTH_ARAC_FAMILY_1"/>
    <property type="match status" value="1"/>
</dbReference>
<dbReference type="GO" id="GO:0032259">
    <property type="term" value="P:methylation"/>
    <property type="evidence" value="ECO:0007669"/>
    <property type="project" value="UniProtKB-KW"/>
</dbReference>
<evidence type="ECO:0000256" key="11">
    <source>
        <dbReference type="ARBA" id="ARBA00023159"/>
    </source>
</evidence>
<evidence type="ECO:0000256" key="5">
    <source>
        <dbReference type="ARBA" id="ARBA00022679"/>
    </source>
</evidence>
<evidence type="ECO:0000256" key="7">
    <source>
        <dbReference type="ARBA" id="ARBA00022763"/>
    </source>
</evidence>
<keyword evidence="12" id="KW-0804">Transcription</keyword>
<dbReference type="Proteomes" id="UP000267003">
    <property type="component" value="Unassembled WGS sequence"/>
</dbReference>
<dbReference type="SMART" id="SM01009">
    <property type="entry name" value="AlkA_N"/>
    <property type="match status" value="1"/>
</dbReference>
<dbReference type="Gene3D" id="1.10.340.30">
    <property type="entry name" value="Hypothetical protein, domain 2"/>
    <property type="match status" value="1"/>
</dbReference>
<organism evidence="16 17">
    <name type="scientific">Corallococcus aberystwythensis</name>
    <dbReference type="NCBI Taxonomy" id="2316722"/>
    <lineage>
        <taxon>Bacteria</taxon>
        <taxon>Pseudomonadati</taxon>
        <taxon>Myxococcota</taxon>
        <taxon>Myxococcia</taxon>
        <taxon>Myxococcales</taxon>
        <taxon>Cystobacterineae</taxon>
        <taxon>Myxococcaceae</taxon>
        <taxon>Corallococcus</taxon>
    </lineage>
</organism>
<evidence type="ECO:0000313" key="17">
    <source>
        <dbReference type="Proteomes" id="UP000267003"/>
    </source>
</evidence>
<accession>A0A3A8QFZ1</accession>
<dbReference type="GO" id="GO:0008270">
    <property type="term" value="F:zinc ion binding"/>
    <property type="evidence" value="ECO:0007669"/>
    <property type="project" value="InterPro"/>
</dbReference>
<evidence type="ECO:0000256" key="2">
    <source>
        <dbReference type="ARBA" id="ARBA00001947"/>
    </source>
</evidence>
<evidence type="ECO:0000256" key="3">
    <source>
        <dbReference type="ARBA" id="ARBA00012000"/>
    </source>
</evidence>
<dbReference type="PROSITE" id="PS01124">
    <property type="entry name" value="HTH_ARAC_FAMILY_2"/>
    <property type="match status" value="1"/>
</dbReference>
<dbReference type="GO" id="GO:0008725">
    <property type="term" value="F:DNA-3-methyladenine glycosylase activity"/>
    <property type="evidence" value="ECO:0007669"/>
    <property type="project" value="TreeGrafter"/>
</dbReference>
<dbReference type="GO" id="GO:0043916">
    <property type="term" value="F:DNA-7-methylguanine glycosylase activity"/>
    <property type="evidence" value="ECO:0007669"/>
    <property type="project" value="TreeGrafter"/>
</dbReference>
<evidence type="ECO:0000313" key="16">
    <source>
        <dbReference type="EMBL" id="RKH67557.1"/>
    </source>
</evidence>
<dbReference type="Gene3D" id="1.10.1670.10">
    <property type="entry name" value="Helix-hairpin-Helix base-excision DNA repair enzymes (C-terminal)"/>
    <property type="match status" value="1"/>
</dbReference>
<dbReference type="GO" id="GO:0032131">
    <property type="term" value="F:alkylated DNA binding"/>
    <property type="evidence" value="ECO:0007669"/>
    <property type="project" value="TreeGrafter"/>
</dbReference>
<dbReference type="SMART" id="SM00478">
    <property type="entry name" value="ENDO3c"/>
    <property type="match status" value="1"/>
</dbReference>
<dbReference type="EC" id="3.2.2.21" evidence="3"/>
<dbReference type="Gene3D" id="3.40.10.10">
    <property type="entry name" value="DNA Methylphosphotriester Repair Domain"/>
    <property type="match status" value="1"/>
</dbReference>
<dbReference type="InterPro" id="IPR010316">
    <property type="entry name" value="AlkA_N"/>
</dbReference>
<feature type="region of interest" description="Disordered" evidence="14">
    <location>
        <begin position="490"/>
        <end position="527"/>
    </location>
</feature>
<comment type="cofactor">
    <cofactor evidence="2">
        <name>Zn(2+)</name>
        <dbReference type="ChEBI" id="CHEBI:29105"/>
    </cofactor>
</comment>
<reference evidence="17" key="1">
    <citation type="submission" date="2018-09" db="EMBL/GenBank/DDBJ databases">
        <authorList>
            <person name="Livingstone P.G."/>
            <person name="Whitworth D.E."/>
        </authorList>
    </citation>
    <scope>NUCLEOTIDE SEQUENCE [LARGE SCALE GENOMIC DNA]</scope>
    <source>
        <strain evidence="17">AB050A</strain>
    </source>
</reference>
<dbReference type="InterPro" id="IPR011257">
    <property type="entry name" value="DNA_glycosylase"/>
</dbReference>
<keyword evidence="7" id="KW-0227">DNA damage</keyword>
<gene>
    <name evidence="16" type="ORF">D7W81_13640</name>
</gene>
<dbReference type="InterPro" id="IPR009057">
    <property type="entry name" value="Homeodomain-like_sf"/>
</dbReference>
<dbReference type="PANTHER" id="PTHR43003">
    <property type="entry name" value="DNA-3-METHYLADENINE GLYCOSYLASE"/>
    <property type="match status" value="1"/>
</dbReference>
<proteinExistence type="predicted"/>
<dbReference type="InterPro" id="IPR023170">
    <property type="entry name" value="HhH_base_excis_C"/>
</dbReference>
<keyword evidence="4" id="KW-0489">Methyltransferase</keyword>
<keyword evidence="10" id="KW-0238">DNA-binding</keyword>
<evidence type="ECO:0000259" key="15">
    <source>
        <dbReference type="PROSITE" id="PS01124"/>
    </source>
</evidence>
<evidence type="ECO:0000256" key="1">
    <source>
        <dbReference type="ARBA" id="ARBA00000086"/>
    </source>
</evidence>
<evidence type="ECO:0000256" key="13">
    <source>
        <dbReference type="ARBA" id="ARBA00023204"/>
    </source>
</evidence>
<evidence type="ECO:0000256" key="8">
    <source>
        <dbReference type="ARBA" id="ARBA00022833"/>
    </source>
</evidence>
<keyword evidence="13" id="KW-0234">DNA repair</keyword>
<keyword evidence="9" id="KW-0805">Transcription regulation</keyword>
<dbReference type="GO" id="GO:0006285">
    <property type="term" value="P:base-excision repair, AP site formation"/>
    <property type="evidence" value="ECO:0007669"/>
    <property type="project" value="TreeGrafter"/>
</dbReference>
<dbReference type="FunFam" id="3.40.10.10:FF:000001">
    <property type="entry name" value="DNA-3-methyladenine glycosylase 2"/>
    <property type="match status" value="1"/>
</dbReference>
<dbReference type="InterPro" id="IPR004026">
    <property type="entry name" value="Ada_DNA_repair_Zn-bd"/>
</dbReference>
<keyword evidence="8" id="KW-0862">Zinc</keyword>
<dbReference type="OrthoDB" id="9802228at2"/>
<protein>
    <recommendedName>
        <fullName evidence="3">DNA-3-methyladenine glycosylase II</fullName>
        <ecNumber evidence="3">3.2.2.21</ecNumber>
    </recommendedName>
</protein>
<dbReference type="InterPro" id="IPR035451">
    <property type="entry name" value="Ada-like_dom_sf"/>
</dbReference>
<evidence type="ECO:0000256" key="4">
    <source>
        <dbReference type="ARBA" id="ARBA00022603"/>
    </source>
</evidence>
<dbReference type="CDD" id="cd00056">
    <property type="entry name" value="ENDO3c"/>
    <property type="match status" value="1"/>
</dbReference>
<dbReference type="InterPro" id="IPR037046">
    <property type="entry name" value="AlkA_N_sf"/>
</dbReference>
<dbReference type="InterPro" id="IPR018062">
    <property type="entry name" value="HTH_AraC-typ_CS"/>
</dbReference>
<dbReference type="InterPro" id="IPR051912">
    <property type="entry name" value="Alkylbase_DNA_Glycosylase/TA"/>
</dbReference>
<name>A0A3A8QFZ1_9BACT</name>
<dbReference type="RefSeq" id="WP_120555804.1">
    <property type="nucleotide sequence ID" value="NZ_RAWK01000070.1"/>
</dbReference>
<dbReference type="Pfam" id="PF06029">
    <property type="entry name" value="AlkA_N"/>
    <property type="match status" value="1"/>
</dbReference>
<evidence type="ECO:0000256" key="10">
    <source>
        <dbReference type="ARBA" id="ARBA00023125"/>
    </source>
</evidence>
<dbReference type="EMBL" id="RAWK01000070">
    <property type="protein sequence ID" value="RKH67557.1"/>
    <property type="molecule type" value="Genomic_DNA"/>
</dbReference>
<evidence type="ECO:0000256" key="14">
    <source>
        <dbReference type="SAM" id="MobiDB-lite"/>
    </source>
</evidence>
<feature type="domain" description="HTH araC/xylS-type" evidence="15">
    <location>
        <begin position="88"/>
        <end position="188"/>
    </location>
</feature>
<comment type="caution">
    <text evidence="16">The sequence shown here is derived from an EMBL/GenBank/DDBJ whole genome shotgun (WGS) entry which is preliminary data.</text>
</comment>
<dbReference type="InterPro" id="IPR018060">
    <property type="entry name" value="HTH_AraC"/>
</dbReference>
<dbReference type="SMART" id="SM00342">
    <property type="entry name" value="HTH_ARAC"/>
    <property type="match status" value="1"/>
</dbReference>
<evidence type="ECO:0000256" key="12">
    <source>
        <dbReference type="ARBA" id="ARBA00023163"/>
    </source>
</evidence>
<dbReference type="Gene3D" id="3.30.310.20">
    <property type="entry name" value="DNA-3-methyladenine glycosylase AlkA, N-terminal domain"/>
    <property type="match status" value="1"/>
</dbReference>
<dbReference type="GO" id="GO:0032993">
    <property type="term" value="C:protein-DNA complex"/>
    <property type="evidence" value="ECO:0007669"/>
    <property type="project" value="TreeGrafter"/>
</dbReference>
<keyword evidence="5" id="KW-0808">Transferase</keyword>
<dbReference type="Pfam" id="PF00730">
    <property type="entry name" value="HhH-GPD"/>
    <property type="match status" value="1"/>
</dbReference>
<dbReference type="GO" id="GO:0006307">
    <property type="term" value="P:DNA alkylation repair"/>
    <property type="evidence" value="ECO:0007669"/>
    <property type="project" value="TreeGrafter"/>
</dbReference>
<dbReference type="SUPFAM" id="SSF57884">
    <property type="entry name" value="Ada DNA repair protein, N-terminal domain (N-Ada 10)"/>
    <property type="match status" value="1"/>
</dbReference>
<dbReference type="Pfam" id="PF12833">
    <property type="entry name" value="HTH_18"/>
    <property type="match status" value="1"/>
</dbReference>
<comment type="catalytic activity">
    <reaction evidence="1">
        <text>Hydrolysis of alkylated DNA, releasing 3-methyladenine, 3-methylguanine, 7-methylguanine and 7-methyladenine.</text>
        <dbReference type="EC" id="3.2.2.21"/>
    </reaction>
</comment>
<sequence>MNGLDPAACYRAMTTRDSRFDGRFFTAVKTTHIYCRPICPARAPRFENCTFYPTAAAAQEAGFRPCLRCRPETSPTLAPWRGTSVTVSRALALIADGLLDADDASVDVLAGRLGVGDRQLRRLFQQHLGASPVAVAQTRRVLFARQLIHETSLSMAEVALASGFGSVRRFNAVFRSLYGRPPGVMRRARVAPAASAVPTVTLLIPYRPPYDWDAMVAWLGARALTGMEHVESGRYLRAFTNAWGQGALEVSPAPGLDALRATLRVSDVRMLPSVVAQVRRVFDVGADVEAIRAHLSTDALLAPLLAARPGLRAPGGWDGFELAVRAILGQQVTTVAARQLGQRLLDTHGGSLDPALTGDARLLRAFPRPEALATADLTGMGMPAARARALSQLAAAAVADPTLFQPGPSLADTVARFTRLPGIGEWTAQYIALRAVRETDAFPASDVALLRAATEAGGPRPTSEALLQRAEAWSPWRAYAAQHLWTSVALQDRESKRDSPSPARTRPRSSRTDARPSTAPSRRKAHA</sequence>
<dbReference type="Gene3D" id="1.10.10.60">
    <property type="entry name" value="Homeodomain-like"/>
    <property type="match status" value="1"/>
</dbReference>
<keyword evidence="11" id="KW-0010">Activator</keyword>
<dbReference type="AlphaFoldDB" id="A0A3A8QFZ1"/>
<keyword evidence="6" id="KW-0479">Metal-binding</keyword>
<dbReference type="SUPFAM" id="SSF55945">
    <property type="entry name" value="TATA-box binding protein-like"/>
    <property type="match status" value="1"/>
</dbReference>
<dbReference type="GO" id="GO:0043565">
    <property type="term" value="F:sequence-specific DNA binding"/>
    <property type="evidence" value="ECO:0007669"/>
    <property type="project" value="InterPro"/>
</dbReference>